<dbReference type="Proteomes" id="UP000464620">
    <property type="component" value="Chromosome B09"/>
</dbReference>
<evidence type="ECO:0000313" key="2">
    <source>
        <dbReference type="Proteomes" id="UP000464620"/>
    </source>
</evidence>
<proteinExistence type="predicted"/>
<reference evidence="1 2" key="1">
    <citation type="submission" date="2020-01" db="EMBL/GenBank/DDBJ databases">
        <title>Genome sequence of Arachis hypogaea, cultivar Shitouqi.</title>
        <authorList>
            <person name="Zhuang W."/>
            <person name="Chen H."/>
            <person name="Varshney R."/>
            <person name="Wang D."/>
            <person name="Ming R."/>
        </authorList>
    </citation>
    <scope>NUCLEOTIDE SEQUENCE [LARGE SCALE GENOMIC DNA]</scope>
    <source>
        <tissue evidence="1">Young leaf</tissue>
    </source>
</reference>
<evidence type="ECO:0008006" key="3">
    <source>
        <dbReference type="Google" id="ProtNLM"/>
    </source>
</evidence>
<gene>
    <name evidence="1" type="ORF">DS421_19g657280</name>
</gene>
<name>A0A6B9VB72_ARAHY</name>
<dbReference type="EMBL" id="CP031001">
    <property type="protein sequence ID" value="QHN77951.1"/>
    <property type="molecule type" value="Genomic_DNA"/>
</dbReference>
<evidence type="ECO:0000313" key="1">
    <source>
        <dbReference type="EMBL" id="QHN77951.1"/>
    </source>
</evidence>
<sequence length="132" mass="15648">MVAGYVPVFFHPGMAYSQYRWNLLQNRTKYSVYIPVRDVREWNEKNTSVEKVLMAIPEDEVVALREVIKLIPSIIYADPRSNIEDAFDFAVKGILERIERVREAIRNGRYPSIAFAYEDHYKYHFLIIIINY</sequence>
<dbReference type="AlphaFoldDB" id="A0A6B9VB72"/>
<protein>
    <recommendedName>
        <fullName evidence="3">Exostosin GT47 domain-containing protein</fullName>
    </recommendedName>
</protein>
<accession>A0A6B9VB72</accession>
<organism evidence="1 2">
    <name type="scientific">Arachis hypogaea</name>
    <name type="common">Peanut</name>
    <dbReference type="NCBI Taxonomy" id="3818"/>
    <lineage>
        <taxon>Eukaryota</taxon>
        <taxon>Viridiplantae</taxon>
        <taxon>Streptophyta</taxon>
        <taxon>Embryophyta</taxon>
        <taxon>Tracheophyta</taxon>
        <taxon>Spermatophyta</taxon>
        <taxon>Magnoliopsida</taxon>
        <taxon>eudicotyledons</taxon>
        <taxon>Gunneridae</taxon>
        <taxon>Pentapetalae</taxon>
        <taxon>rosids</taxon>
        <taxon>fabids</taxon>
        <taxon>Fabales</taxon>
        <taxon>Fabaceae</taxon>
        <taxon>Papilionoideae</taxon>
        <taxon>50 kb inversion clade</taxon>
        <taxon>dalbergioids sensu lato</taxon>
        <taxon>Dalbergieae</taxon>
        <taxon>Pterocarpus clade</taxon>
        <taxon>Arachis</taxon>
    </lineage>
</organism>